<dbReference type="PANTHER" id="PTHR40081:SF1">
    <property type="entry name" value="TAT PATHWAY SIGNAL SEQUENCE DOMAIN PROTEIN"/>
    <property type="match status" value="1"/>
</dbReference>
<dbReference type="AlphaFoldDB" id="A0A7Z0D1R6"/>
<feature type="domain" description="PcRGLX/YetA-like C-terminal alpha/alpha toroid" evidence="3">
    <location>
        <begin position="488"/>
        <end position="897"/>
    </location>
</feature>
<feature type="domain" description="PcRGLX/YetA-like N-terminal RIFT barrel" evidence="1">
    <location>
        <begin position="49"/>
        <end position="127"/>
    </location>
</feature>
<dbReference type="EMBL" id="JACBZP010000001">
    <property type="protein sequence ID" value="NYI66717.1"/>
    <property type="molecule type" value="Genomic_DNA"/>
</dbReference>
<evidence type="ECO:0008006" key="6">
    <source>
        <dbReference type="Google" id="ProtNLM"/>
    </source>
</evidence>
<dbReference type="Proteomes" id="UP000539111">
    <property type="component" value="Unassembled WGS sequence"/>
</dbReference>
<feature type="domain" description="PcRGLX/YetA-like central beta-sandwich" evidence="2">
    <location>
        <begin position="137"/>
        <end position="482"/>
    </location>
</feature>
<reference evidence="4 5" key="1">
    <citation type="submission" date="2020-07" db="EMBL/GenBank/DDBJ databases">
        <title>Sequencing the genomes of 1000 actinobacteria strains.</title>
        <authorList>
            <person name="Klenk H.-P."/>
        </authorList>
    </citation>
    <scope>NUCLEOTIDE SEQUENCE [LARGE SCALE GENOMIC DNA]</scope>
    <source>
        <strain evidence="4 5">DSM 26341</strain>
    </source>
</reference>
<organism evidence="4 5">
    <name type="scientific">Spelaeicoccus albus</name>
    <dbReference type="NCBI Taxonomy" id="1280376"/>
    <lineage>
        <taxon>Bacteria</taxon>
        <taxon>Bacillati</taxon>
        <taxon>Actinomycetota</taxon>
        <taxon>Actinomycetes</taxon>
        <taxon>Micrococcales</taxon>
        <taxon>Brevibacteriaceae</taxon>
        <taxon>Spelaeicoccus</taxon>
    </lineage>
</organism>
<proteinExistence type="predicted"/>
<evidence type="ECO:0000313" key="4">
    <source>
        <dbReference type="EMBL" id="NYI66717.1"/>
    </source>
</evidence>
<evidence type="ECO:0000313" key="5">
    <source>
        <dbReference type="Proteomes" id="UP000539111"/>
    </source>
</evidence>
<dbReference type="PANTHER" id="PTHR40081">
    <property type="entry name" value="CONCANAVALIN A-LIKE LECTIN/GLUCANASE"/>
    <property type="match status" value="1"/>
</dbReference>
<sequence length="899" mass="99484">MNAPIEASRRAFMLGMSAIGVGTAAAHRSTDTAATRITPIKAPTADEGVTVRWLEEAPKTTTGSSWGVPWARGTVRKGMEFALSTKSGRTVPVQTWPLAYWPDGSIKWTGHAVGTDAGRETTLHLKKGKPAAAQHSVSVRRHGDRIIMANGVVKVVLNTSGRTLIEKVERGGRVTGSDGRLIMTTTNSPDGTRHTHESAGRIEAADVEQHGPVRGVVKLTGHYSPRRGKHAIPWSVRVYLGADGESFRIVHSFTWRGDPEKTFISGLGLRLDVPMDDPTHNRHVRFSGADRGVWGEPVRVLTGLRREPGEKVDAAQVAGKATPPVSDWAEEVRDGYRDLAEWNDFSLIQSSADSFTVRKRTSEKYRWLADAGYGDRASGFAYVGGVSGGLGVGIRNFWQQFPRALDIGNAAGDVATVTLWSWSPHAAPMDMRPYDGAGHGLALAYEDGRYGFGRPDGVSRSTDMEIWAFEATPERNRIADLAATLSAPPQLVTTPQTYHAAGVFGQWSLPDRSTKALRTLESGVDATIDFYISQVEQRHWYGFWNFGDVMHTYDADRHSWRYDVGGYAWDNAELGSDAMLWYSFLRTGQAKTFRLAHAMTRHVSESDTYHAGDFVGLGSRHNVLHWGCGAKEARVSESFTKRFMYYTTADELVGDWMRTSLKVDETLLKFDPLRDILDDQHRAPTRLRIGPDWYALVSNWLTEWERTGDTKWRDRITTGMKDIASFPAGLFTGEAGGVVGFDPKTAHLTNFHKGDYKGGYNLAMAFCGDLILFEAIDLVKQKDFRDKVLEFARYVQAPSKEKIKHFGFDFNPKVFKTIYSRVTAWAGAQLDEPTVRKRGWQEYLDDPAGKPWPAAEHVSGTEVLVPIDEIPAGDIATNDAAQRGLALFELLAIAPHEAP</sequence>
<accession>A0A7Z0D1R6</accession>
<dbReference type="InterPro" id="IPR048330">
    <property type="entry name" value="PcRGLX/YetA_2nd"/>
</dbReference>
<dbReference type="RefSeq" id="WP_179426245.1">
    <property type="nucleotide sequence ID" value="NZ_JACBZP010000001.1"/>
</dbReference>
<dbReference type="InterPro" id="IPR045793">
    <property type="entry name" value="PcRGLX/YetA-like"/>
</dbReference>
<comment type="caution">
    <text evidence="4">The sequence shown here is derived from an EMBL/GenBank/DDBJ whole genome shotgun (WGS) entry which is preliminary data.</text>
</comment>
<dbReference type="InterPro" id="IPR048329">
    <property type="entry name" value="PcRGLX_1st"/>
</dbReference>
<dbReference type="Pfam" id="PF21346">
    <property type="entry name" value="PcRGLX_3rd"/>
    <property type="match status" value="1"/>
</dbReference>
<dbReference type="Pfam" id="PF19501">
    <property type="entry name" value="PcRGLX_1st"/>
    <property type="match status" value="1"/>
</dbReference>
<dbReference type="Pfam" id="PF21345">
    <property type="entry name" value="PcRGLX_2nd"/>
    <property type="match status" value="1"/>
</dbReference>
<evidence type="ECO:0000259" key="2">
    <source>
        <dbReference type="Pfam" id="PF21345"/>
    </source>
</evidence>
<gene>
    <name evidence="4" type="ORF">BJY26_001023</name>
</gene>
<dbReference type="InterPro" id="IPR048331">
    <property type="entry name" value="PcRGLX/YetA_3rd"/>
</dbReference>
<evidence type="ECO:0000259" key="1">
    <source>
        <dbReference type="Pfam" id="PF19501"/>
    </source>
</evidence>
<protein>
    <recommendedName>
        <fullName evidence="6">Tat pathway signal sequence domain protein</fullName>
    </recommendedName>
</protein>
<name>A0A7Z0D1R6_9MICO</name>
<keyword evidence="5" id="KW-1185">Reference proteome</keyword>
<evidence type="ECO:0000259" key="3">
    <source>
        <dbReference type="Pfam" id="PF21346"/>
    </source>
</evidence>